<protein>
    <submittedName>
        <fullName evidence="2">Uncharacterized protein</fullName>
    </submittedName>
</protein>
<reference evidence="2" key="1">
    <citation type="submission" date="2020-07" db="EMBL/GenBank/DDBJ databases">
        <title>Genome sequence and genetic diversity analysis of an under-domesticated orphan crop, white fonio (Digitaria exilis).</title>
        <authorList>
            <person name="Bennetzen J.L."/>
            <person name="Chen S."/>
            <person name="Ma X."/>
            <person name="Wang X."/>
            <person name="Yssel A.E.J."/>
            <person name="Chaluvadi S.R."/>
            <person name="Johnson M."/>
            <person name="Gangashetty P."/>
            <person name="Hamidou F."/>
            <person name="Sanogo M.D."/>
            <person name="Zwaenepoel A."/>
            <person name="Wallace J."/>
            <person name="Van De Peer Y."/>
            <person name="Van Deynze A."/>
        </authorList>
    </citation>
    <scope>NUCLEOTIDE SEQUENCE</scope>
    <source>
        <tissue evidence="2">Leaves</tissue>
    </source>
</reference>
<sequence length="133" mass="14813">MGKIARLPTETELKKKNRTPSKVSASDGLDVTDSWAGEKKARIQSPPTSENLGKNVRADKTSRDDADSSDNSADAIDDVHEEEEWLKQIEGFNWSADDLRMVTELCAKQLNNSLPDYDDEDFWAPIDGISLKS</sequence>
<evidence type="ECO:0000313" key="3">
    <source>
        <dbReference type="Proteomes" id="UP000636709"/>
    </source>
</evidence>
<gene>
    <name evidence="2" type="ORF">HU200_029894</name>
</gene>
<keyword evidence="3" id="KW-1185">Reference proteome</keyword>
<proteinExistence type="predicted"/>
<evidence type="ECO:0000313" key="2">
    <source>
        <dbReference type="EMBL" id="KAF8708529.1"/>
    </source>
</evidence>
<evidence type="ECO:0000256" key="1">
    <source>
        <dbReference type="SAM" id="MobiDB-lite"/>
    </source>
</evidence>
<comment type="caution">
    <text evidence="2">The sequence shown here is derived from an EMBL/GenBank/DDBJ whole genome shotgun (WGS) entry which is preliminary data.</text>
</comment>
<dbReference type="Proteomes" id="UP000636709">
    <property type="component" value="Unassembled WGS sequence"/>
</dbReference>
<feature type="compositionally biased region" description="Basic and acidic residues" evidence="1">
    <location>
        <begin position="56"/>
        <end position="66"/>
    </location>
</feature>
<dbReference type="AlphaFoldDB" id="A0A835ESF3"/>
<feature type="region of interest" description="Disordered" evidence="1">
    <location>
        <begin position="1"/>
        <end position="77"/>
    </location>
</feature>
<organism evidence="2 3">
    <name type="scientific">Digitaria exilis</name>
    <dbReference type="NCBI Taxonomy" id="1010633"/>
    <lineage>
        <taxon>Eukaryota</taxon>
        <taxon>Viridiplantae</taxon>
        <taxon>Streptophyta</taxon>
        <taxon>Embryophyta</taxon>
        <taxon>Tracheophyta</taxon>
        <taxon>Spermatophyta</taxon>
        <taxon>Magnoliopsida</taxon>
        <taxon>Liliopsida</taxon>
        <taxon>Poales</taxon>
        <taxon>Poaceae</taxon>
        <taxon>PACMAD clade</taxon>
        <taxon>Panicoideae</taxon>
        <taxon>Panicodae</taxon>
        <taxon>Paniceae</taxon>
        <taxon>Anthephorinae</taxon>
        <taxon>Digitaria</taxon>
    </lineage>
</organism>
<dbReference type="EMBL" id="JACEFO010001756">
    <property type="protein sequence ID" value="KAF8708529.1"/>
    <property type="molecule type" value="Genomic_DNA"/>
</dbReference>
<name>A0A835ESF3_9POAL</name>
<accession>A0A835ESF3</accession>